<dbReference type="SMART" id="SM00327">
    <property type="entry name" value="VWA"/>
    <property type="match status" value="1"/>
</dbReference>
<comment type="caution">
    <text evidence="3">The sequence shown here is derived from an EMBL/GenBank/DDBJ whole genome shotgun (WGS) entry which is preliminary data.</text>
</comment>
<dbReference type="SUPFAM" id="SSF53300">
    <property type="entry name" value="vWA-like"/>
    <property type="match status" value="1"/>
</dbReference>
<feature type="transmembrane region" description="Helical" evidence="1">
    <location>
        <begin position="6"/>
        <end position="28"/>
    </location>
</feature>
<dbReference type="PROSITE" id="PS50234">
    <property type="entry name" value="VWFA"/>
    <property type="match status" value="1"/>
</dbReference>
<dbReference type="InterPro" id="IPR002035">
    <property type="entry name" value="VWF_A"/>
</dbReference>
<sequence length="334" mass="36070">MSLSPLVGVPSLVLFAMLWASMVVVGVLRARNRRWVWLSALRRSLLGIVLFAALLGPVVQVEREDMATNTEILLVVDRTGSMAAEDVEGGPRLDAVSRDIMALLEATPGSRYSIVTWDGSARTELPLTTDTSAVASFAELLHQEISEFSAGSSLNRPLDDVLDILESSHELRPGNARYLIVISDGEATDPSDAEVSSTWQEVAPLVDGGAIWGFGTPEGGPMQTYQVGVGPTGEYIEDPDSPGQNAISRIDQHALQQLADYTQLPLTINPSEQQVAELGSQILDGAESVATRSRNNWSYNYVIWPLGIAAAVLIGWECISFAGTAATWRRRHAV</sequence>
<name>A0A6N7VR98_9ACTO</name>
<keyword evidence="1" id="KW-0472">Membrane</keyword>
<protein>
    <submittedName>
        <fullName evidence="3">VWA domain-containing protein</fullName>
    </submittedName>
</protein>
<dbReference type="Gene3D" id="3.40.50.410">
    <property type="entry name" value="von Willebrand factor, type A domain"/>
    <property type="match status" value="1"/>
</dbReference>
<feature type="transmembrane region" description="Helical" evidence="1">
    <location>
        <begin position="301"/>
        <end position="328"/>
    </location>
</feature>
<gene>
    <name evidence="3" type="ORF">FYJ24_05745</name>
</gene>
<feature type="transmembrane region" description="Helical" evidence="1">
    <location>
        <begin position="40"/>
        <end position="59"/>
    </location>
</feature>
<proteinExistence type="predicted"/>
<organism evidence="3 4">
    <name type="scientific">Scrofimicrobium canadense</name>
    <dbReference type="NCBI Taxonomy" id="2652290"/>
    <lineage>
        <taxon>Bacteria</taxon>
        <taxon>Bacillati</taxon>
        <taxon>Actinomycetota</taxon>
        <taxon>Actinomycetes</taxon>
        <taxon>Actinomycetales</taxon>
        <taxon>Actinomycetaceae</taxon>
        <taxon>Scrofimicrobium</taxon>
    </lineage>
</organism>
<dbReference type="InterPro" id="IPR036465">
    <property type="entry name" value="vWFA_dom_sf"/>
</dbReference>
<accession>A0A6N7VR98</accession>
<keyword evidence="1" id="KW-0812">Transmembrane</keyword>
<dbReference type="Proteomes" id="UP000470875">
    <property type="component" value="Unassembled WGS sequence"/>
</dbReference>
<dbReference type="EMBL" id="VULO01000006">
    <property type="protein sequence ID" value="MSS84277.1"/>
    <property type="molecule type" value="Genomic_DNA"/>
</dbReference>
<evidence type="ECO:0000256" key="1">
    <source>
        <dbReference type="SAM" id="Phobius"/>
    </source>
</evidence>
<evidence type="ECO:0000313" key="3">
    <source>
        <dbReference type="EMBL" id="MSS84277.1"/>
    </source>
</evidence>
<dbReference type="PANTHER" id="PTHR37947:SF1">
    <property type="entry name" value="BLL2462 PROTEIN"/>
    <property type="match status" value="1"/>
</dbReference>
<dbReference type="AlphaFoldDB" id="A0A6N7VR98"/>
<keyword evidence="4" id="KW-1185">Reference proteome</keyword>
<dbReference type="Pfam" id="PF13519">
    <property type="entry name" value="VWA_2"/>
    <property type="match status" value="1"/>
</dbReference>
<evidence type="ECO:0000259" key="2">
    <source>
        <dbReference type="PROSITE" id="PS50234"/>
    </source>
</evidence>
<keyword evidence="1" id="KW-1133">Transmembrane helix</keyword>
<dbReference type="PANTHER" id="PTHR37947">
    <property type="entry name" value="BLL2462 PROTEIN"/>
    <property type="match status" value="1"/>
</dbReference>
<dbReference type="RefSeq" id="WP_154544477.1">
    <property type="nucleotide sequence ID" value="NZ_VULO01000006.1"/>
</dbReference>
<dbReference type="CDD" id="cd00198">
    <property type="entry name" value="vWFA"/>
    <property type="match status" value="1"/>
</dbReference>
<reference evidence="3 4" key="1">
    <citation type="submission" date="2019-08" db="EMBL/GenBank/DDBJ databases">
        <title>In-depth cultivation of the pig gut microbiome towards novel bacterial diversity and tailored functional studies.</title>
        <authorList>
            <person name="Wylensek D."/>
            <person name="Hitch T.C.A."/>
            <person name="Clavel T."/>
        </authorList>
    </citation>
    <scope>NUCLEOTIDE SEQUENCE [LARGE SCALE GENOMIC DNA]</scope>
    <source>
        <strain evidence="3 4">WB03_NA08</strain>
    </source>
</reference>
<evidence type="ECO:0000313" key="4">
    <source>
        <dbReference type="Proteomes" id="UP000470875"/>
    </source>
</evidence>
<feature type="domain" description="VWFA" evidence="2">
    <location>
        <begin position="71"/>
        <end position="282"/>
    </location>
</feature>